<keyword evidence="4" id="KW-0804">Transcription</keyword>
<dbReference type="GO" id="GO:0030435">
    <property type="term" value="P:sporulation resulting in formation of a cellular spore"/>
    <property type="evidence" value="ECO:0007669"/>
    <property type="project" value="UniProtKB-KW"/>
</dbReference>
<evidence type="ECO:0000256" key="4">
    <source>
        <dbReference type="ARBA" id="ARBA00023163"/>
    </source>
</evidence>
<comment type="subcellular location">
    <subcellularLocation>
        <location evidence="1">Nucleus</location>
    </subcellularLocation>
</comment>
<keyword evidence="2" id="KW-0749">Sporulation</keyword>
<organism evidence="7 8">
    <name type="scientific">Mycena rosella</name>
    <name type="common">Pink bonnet</name>
    <name type="synonym">Agaricus rosellus</name>
    <dbReference type="NCBI Taxonomy" id="1033263"/>
    <lineage>
        <taxon>Eukaryota</taxon>
        <taxon>Fungi</taxon>
        <taxon>Dikarya</taxon>
        <taxon>Basidiomycota</taxon>
        <taxon>Agaricomycotina</taxon>
        <taxon>Agaricomycetes</taxon>
        <taxon>Agaricomycetidae</taxon>
        <taxon>Agaricales</taxon>
        <taxon>Marasmiineae</taxon>
        <taxon>Mycenaceae</taxon>
        <taxon>Mycena</taxon>
    </lineage>
</organism>
<gene>
    <name evidence="7" type="ORF">B0H17DRAFT_1111808</name>
</gene>
<dbReference type="PROSITE" id="PS51821">
    <property type="entry name" value="VELVET"/>
    <property type="match status" value="1"/>
</dbReference>
<name>A0AAD7FH65_MYCRO</name>
<dbReference type="Gene3D" id="2.60.40.3960">
    <property type="entry name" value="Velvet domain"/>
    <property type="match status" value="1"/>
</dbReference>
<dbReference type="InterPro" id="IPR037525">
    <property type="entry name" value="Velvet_dom"/>
</dbReference>
<evidence type="ECO:0000256" key="5">
    <source>
        <dbReference type="ARBA" id="ARBA00023242"/>
    </source>
</evidence>
<evidence type="ECO:0000256" key="1">
    <source>
        <dbReference type="ARBA" id="ARBA00004123"/>
    </source>
</evidence>
<comment type="caution">
    <text evidence="7">The sequence shown here is derived from an EMBL/GenBank/DDBJ whole genome shotgun (WGS) entry which is preliminary data.</text>
</comment>
<accession>A0AAD7FH65</accession>
<evidence type="ECO:0000313" key="8">
    <source>
        <dbReference type="Proteomes" id="UP001221757"/>
    </source>
</evidence>
<keyword evidence="5" id="KW-0539">Nucleus</keyword>
<reference evidence="7" key="1">
    <citation type="submission" date="2023-03" db="EMBL/GenBank/DDBJ databases">
        <title>Massive genome expansion in bonnet fungi (Mycena s.s.) driven by repeated elements and novel gene families across ecological guilds.</title>
        <authorList>
            <consortium name="Lawrence Berkeley National Laboratory"/>
            <person name="Harder C.B."/>
            <person name="Miyauchi S."/>
            <person name="Viragh M."/>
            <person name="Kuo A."/>
            <person name="Thoen E."/>
            <person name="Andreopoulos B."/>
            <person name="Lu D."/>
            <person name="Skrede I."/>
            <person name="Drula E."/>
            <person name="Henrissat B."/>
            <person name="Morin E."/>
            <person name="Kohler A."/>
            <person name="Barry K."/>
            <person name="LaButti K."/>
            <person name="Morin E."/>
            <person name="Salamov A."/>
            <person name="Lipzen A."/>
            <person name="Mereny Z."/>
            <person name="Hegedus B."/>
            <person name="Baldrian P."/>
            <person name="Stursova M."/>
            <person name="Weitz H."/>
            <person name="Taylor A."/>
            <person name="Grigoriev I.V."/>
            <person name="Nagy L.G."/>
            <person name="Martin F."/>
            <person name="Kauserud H."/>
        </authorList>
    </citation>
    <scope>NUCLEOTIDE SEQUENCE</scope>
    <source>
        <strain evidence="7">CBHHK067</strain>
    </source>
</reference>
<evidence type="ECO:0000256" key="3">
    <source>
        <dbReference type="ARBA" id="ARBA00023015"/>
    </source>
</evidence>
<protein>
    <submittedName>
        <fullName evidence="7">Velvet factor</fullName>
    </submittedName>
</protein>
<dbReference type="PANTHER" id="PTHR33572">
    <property type="entry name" value="SPORE DEVELOPMENT REGULATOR VOSA"/>
    <property type="match status" value="1"/>
</dbReference>
<dbReference type="PANTHER" id="PTHR33572:SF18">
    <property type="entry name" value="SPORE DEVELOPMENT REGULATOR VOSA"/>
    <property type="match status" value="1"/>
</dbReference>
<dbReference type="Proteomes" id="UP001221757">
    <property type="component" value="Unassembled WGS sequence"/>
</dbReference>
<dbReference type="EMBL" id="JARKIE010000621">
    <property type="protein sequence ID" value="KAJ7624150.1"/>
    <property type="molecule type" value="Genomic_DNA"/>
</dbReference>
<evidence type="ECO:0000256" key="2">
    <source>
        <dbReference type="ARBA" id="ARBA00022969"/>
    </source>
</evidence>
<dbReference type="InterPro" id="IPR038491">
    <property type="entry name" value="Velvet_dom_sf"/>
</dbReference>
<sequence>MASLDGALCSLKYDVTIRQQPLHARISAMKISDRRPVDPPIVVQLSVTDLRDAGASPTGPTRNKSTRASHLTNPYYFMYAALVDANDDNEVKFVTDGGRPSTSGALVSSIRVLKDYPNVDEDAAFFIFPDICVRLEGSWRFKLTLFVIDGNKVKPCATTYSAPFFVYPGKQYPGVQGASTDWILQA</sequence>
<dbReference type="InterPro" id="IPR021740">
    <property type="entry name" value="Velvet"/>
</dbReference>
<keyword evidence="3" id="KW-0805">Transcription regulation</keyword>
<dbReference type="Pfam" id="PF11754">
    <property type="entry name" value="Velvet"/>
    <property type="match status" value="2"/>
</dbReference>
<dbReference type="GO" id="GO:0005634">
    <property type="term" value="C:nucleus"/>
    <property type="evidence" value="ECO:0007669"/>
    <property type="project" value="UniProtKB-SubCell"/>
</dbReference>
<feature type="domain" description="Velvet" evidence="6">
    <location>
        <begin position="8"/>
        <end position="186"/>
    </location>
</feature>
<keyword evidence="8" id="KW-1185">Reference proteome</keyword>
<evidence type="ECO:0000259" key="6">
    <source>
        <dbReference type="PROSITE" id="PS51821"/>
    </source>
</evidence>
<proteinExistence type="predicted"/>
<evidence type="ECO:0000313" key="7">
    <source>
        <dbReference type="EMBL" id="KAJ7624150.1"/>
    </source>
</evidence>
<dbReference type="AlphaFoldDB" id="A0AAD7FH65"/>